<reference evidence="2" key="1">
    <citation type="journal article" date="2015" name="Nature">
        <title>Complex archaea that bridge the gap between prokaryotes and eukaryotes.</title>
        <authorList>
            <person name="Spang A."/>
            <person name="Saw J.H."/>
            <person name="Jorgensen S.L."/>
            <person name="Zaremba-Niedzwiedzka K."/>
            <person name="Martijn J."/>
            <person name="Lind A.E."/>
            <person name="van Eijk R."/>
            <person name="Schleper C."/>
            <person name="Guy L."/>
            <person name="Ettema T.J."/>
        </authorList>
    </citation>
    <scope>NUCLEOTIDE SEQUENCE</scope>
</reference>
<sequence length="155" mass="17392">MVQSPTNEFVKQNIQDLIEIANIDISCNLPDPDVHPQGIDSFVVSFDKIPHSINAGETRVFPRYLADHYVKYLADHILTKSKKQVKDPSRKGIEEEIYKGVKESYSSPKPETQGEVVNKVVQEANPPPTPIAPIQEPEPTPLPEEPVPEKKTRAE</sequence>
<name>A0A0F9N210_9ZZZZ</name>
<comment type="caution">
    <text evidence="2">The sequence shown here is derived from an EMBL/GenBank/DDBJ whole genome shotgun (WGS) entry which is preliminary data.</text>
</comment>
<protein>
    <submittedName>
        <fullName evidence="2">Uncharacterized protein</fullName>
    </submittedName>
</protein>
<evidence type="ECO:0000313" key="2">
    <source>
        <dbReference type="EMBL" id="KKM82850.1"/>
    </source>
</evidence>
<evidence type="ECO:0000256" key="1">
    <source>
        <dbReference type="SAM" id="MobiDB-lite"/>
    </source>
</evidence>
<accession>A0A0F9N210</accession>
<dbReference type="AlphaFoldDB" id="A0A0F9N210"/>
<feature type="compositionally biased region" description="Pro residues" evidence="1">
    <location>
        <begin position="125"/>
        <end position="145"/>
    </location>
</feature>
<dbReference type="EMBL" id="LAZR01007799">
    <property type="protein sequence ID" value="KKM82850.1"/>
    <property type="molecule type" value="Genomic_DNA"/>
</dbReference>
<feature type="region of interest" description="Disordered" evidence="1">
    <location>
        <begin position="100"/>
        <end position="155"/>
    </location>
</feature>
<gene>
    <name evidence="2" type="ORF">LCGC14_1315280</name>
</gene>
<organism evidence="2">
    <name type="scientific">marine sediment metagenome</name>
    <dbReference type="NCBI Taxonomy" id="412755"/>
    <lineage>
        <taxon>unclassified sequences</taxon>
        <taxon>metagenomes</taxon>
        <taxon>ecological metagenomes</taxon>
    </lineage>
</organism>
<proteinExistence type="predicted"/>
<feature type="non-terminal residue" evidence="2">
    <location>
        <position position="155"/>
    </location>
</feature>